<gene>
    <name evidence="2" type="ORF">SISNIDRAFT_456669</name>
</gene>
<organism evidence="2 3">
    <name type="scientific">Sistotremastrum niveocremeum HHB9708</name>
    <dbReference type="NCBI Taxonomy" id="1314777"/>
    <lineage>
        <taxon>Eukaryota</taxon>
        <taxon>Fungi</taxon>
        <taxon>Dikarya</taxon>
        <taxon>Basidiomycota</taxon>
        <taxon>Agaricomycotina</taxon>
        <taxon>Agaricomycetes</taxon>
        <taxon>Sistotremastrales</taxon>
        <taxon>Sistotremastraceae</taxon>
        <taxon>Sertulicium</taxon>
        <taxon>Sertulicium niveocremeum</taxon>
    </lineage>
</organism>
<accession>A0A164SEW9</accession>
<feature type="compositionally biased region" description="Pro residues" evidence="1">
    <location>
        <begin position="408"/>
        <end position="432"/>
    </location>
</feature>
<dbReference type="Proteomes" id="UP000076722">
    <property type="component" value="Unassembled WGS sequence"/>
</dbReference>
<feature type="compositionally biased region" description="Basic and acidic residues" evidence="1">
    <location>
        <begin position="515"/>
        <end position="525"/>
    </location>
</feature>
<dbReference type="PANTHER" id="PTHR45725">
    <property type="entry name" value="FORMIN HOMOLOGY 2 FAMILY MEMBER"/>
    <property type="match status" value="1"/>
</dbReference>
<evidence type="ECO:0000313" key="3">
    <source>
        <dbReference type="Proteomes" id="UP000076722"/>
    </source>
</evidence>
<sequence>MVCGPINTRIIGTGRPTDTTSSTSGATGYQSAVNEMGEAPEDGISQITSTSTAVESEAVGIVGKDAAIVDLTASRSEEPVFIKAESPPASVRLRLSSRRKQRIDHRASPYSPLSTSIVSKPPSSAISPVDGESSSQNAAQPTSSAPDPDFITDALRATGIIEASLSNPPQRTSEDERIAELQRDPYVLRFDESTVTCRLCNGRIKLYGRKHHIKAWVTHKQTFIHEIDDLDKAPPPPPPLLPPPPPLELVHPTPAPPPNPIRVRTKPAPRQSEKSRIEELKQDAQVAGFDSNSVTCGFCQRKLRTGGSHNLGAWHSHKVTCTIVNAVAPPAVRNRTTEAERIAELRADPKVLDFSSDRVTCALCGQTIKLSGPHYLTTWNRHKFACHNRDMVKSENVEDSASLLVQAQPPPGTASAPPGPVPYNPMPPPPDIKPVFNQLLLNPRPQPMQFRPILNYTLPPPWLHWSLLRSYASNRCPVDGKTPTERDPRSTSHIPTSATPSVAPASPSPITPSHEPSESQSKDPVDTPTASGSRTRPTPSPQKGAIPIAEPIKPPPWYSQSLIPISPSTPKAASPHSIQHTESDSTSNPRLTEDLDVTMANP</sequence>
<dbReference type="EMBL" id="KV419415">
    <property type="protein sequence ID" value="KZS91409.1"/>
    <property type="molecule type" value="Genomic_DNA"/>
</dbReference>
<feature type="region of interest" description="Disordered" evidence="1">
    <location>
        <begin position="478"/>
        <end position="602"/>
    </location>
</feature>
<feature type="region of interest" description="Disordered" evidence="1">
    <location>
        <begin position="97"/>
        <end position="150"/>
    </location>
</feature>
<feature type="region of interest" description="Disordered" evidence="1">
    <location>
        <begin position="406"/>
        <end position="437"/>
    </location>
</feature>
<dbReference type="AlphaFoldDB" id="A0A164SEW9"/>
<protein>
    <submittedName>
        <fullName evidence="2">Uncharacterized protein</fullName>
    </submittedName>
</protein>
<name>A0A164SEW9_9AGAM</name>
<feature type="compositionally biased region" description="Polar residues" evidence="1">
    <location>
        <begin position="528"/>
        <end position="537"/>
    </location>
</feature>
<feature type="compositionally biased region" description="Low complexity" evidence="1">
    <location>
        <begin position="494"/>
        <end position="505"/>
    </location>
</feature>
<keyword evidence="3" id="KW-1185">Reference proteome</keyword>
<dbReference type="InterPro" id="IPR051425">
    <property type="entry name" value="Formin_Homology"/>
</dbReference>
<evidence type="ECO:0000313" key="2">
    <source>
        <dbReference type="EMBL" id="KZS91409.1"/>
    </source>
</evidence>
<proteinExistence type="predicted"/>
<evidence type="ECO:0000256" key="1">
    <source>
        <dbReference type="SAM" id="MobiDB-lite"/>
    </source>
</evidence>
<dbReference type="STRING" id="1314777.A0A164SEW9"/>
<reference evidence="2 3" key="1">
    <citation type="journal article" date="2016" name="Mol. Biol. Evol.">
        <title>Comparative Genomics of Early-Diverging Mushroom-Forming Fungi Provides Insights into the Origins of Lignocellulose Decay Capabilities.</title>
        <authorList>
            <person name="Nagy L.G."/>
            <person name="Riley R."/>
            <person name="Tritt A."/>
            <person name="Adam C."/>
            <person name="Daum C."/>
            <person name="Floudas D."/>
            <person name="Sun H."/>
            <person name="Yadav J.S."/>
            <person name="Pangilinan J."/>
            <person name="Larsson K.H."/>
            <person name="Matsuura K."/>
            <person name="Barry K."/>
            <person name="Labutti K."/>
            <person name="Kuo R."/>
            <person name="Ohm R.A."/>
            <person name="Bhattacharya S.S."/>
            <person name="Shirouzu T."/>
            <person name="Yoshinaga Y."/>
            <person name="Martin F.M."/>
            <person name="Grigoriev I.V."/>
            <person name="Hibbett D.S."/>
        </authorList>
    </citation>
    <scope>NUCLEOTIDE SEQUENCE [LARGE SCALE GENOMIC DNA]</scope>
    <source>
        <strain evidence="2 3">HHB9708</strain>
    </source>
</reference>
<feature type="compositionally biased region" description="Polar residues" evidence="1">
    <location>
        <begin position="111"/>
        <end position="145"/>
    </location>
</feature>
<feature type="compositionally biased region" description="Polar residues" evidence="1">
    <location>
        <begin position="558"/>
        <end position="590"/>
    </location>
</feature>